<evidence type="ECO:0000313" key="1">
    <source>
        <dbReference type="EMBL" id="KYN50583.1"/>
    </source>
</evidence>
<keyword evidence="2" id="KW-1185">Reference proteome</keyword>
<sequence>DLHVNFKQLFKIKLMTLSYVPLKAIQLLSETFFSKMKNKKVIWSGTLKWDTLYNSFIFLLQLKVNLR</sequence>
<dbReference type="AlphaFoldDB" id="A0A151K3I3"/>
<gene>
    <name evidence="1" type="ORF">ALC57_09357</name>
</gene>
<accession>A0A151K3I3</accession>
<reference evidence="1 2" key="1">
    <citation type="submission" date="2015-09" db="EMBL/GenBank/DDBJ databases">
        <title>Trachymyrmex cornetzi WGS genome.</title>
        <authorList>
            <person name="Nygaard S."/>
            <person name="Hu H."/>
            <person name="Boomsma J."/>
            <person name="Zhang G."/>
        </authorList>
    </citation>
    <scope>NUCLEOTIDE SEQUENCE [LARGE SCALE GENOMIC DNA]</scope>
    <source>
        <strain evidence="1">Tcor2-1</strain>
        <tissue evidence="1">Whole body</tissue>
    </source>
</reference>
<organism evidence="1 2">
    <name type="scientific">Trachymyrmex cornetzi</name>
    <dbReference type="NCBI Taxonomy" id="471704"/>
    <lineage>
        <taxon>Eukaryota</taxon>
        <taxon>Metazoa</taxon>
        <taxon>Ecdysozoa</taxon>
        <taxon>Arthropoda</taxon>
        <taxon>Hexapoda</taxon>
        <taxon>Insecta</taxon>
        <taxon>Pterygota</taxon>
        <taxon>Neoptera</taxon>
        <taxon>Endopterygota</taxon>
        <taxon>Hymenoptera</taxon>
        <taxon>Apocrita</taxon>
        <taxon>Aculeata</taxon>
        <taxon>Formicoidea</taxon>
        <taxon>Formicidae</taxon>
        <taxon>Myrmicinae</taxon>
        <taxon>Trachymyrmex</taxon>
    </lineage>
</organism>
<name>A0A151K3I3_9HYME</name>
<protein>
    <submittedName>
        <fullName evidence="1">Uncharacterized protein</fullName>
    </submittedName>
</protein>
<proteinExistence type="predicted"/>
<evidence type="ECO:0000313" key="2">
    <source>
        <dbReference type="Proteomes" id="UP000078492"/>
    </source>
</evidence>
<dbReference type="EMBL" id="LKEY01037214">
    <property type="protein sequence ID" value="KYN50583.1"/>
    <property type="molecule type" value="Genomic_DNA"/>
</dbReference>
<feature type="non-terminal residue" evidence="1">
    <location>
        <position position="1"/>
    </location>
</feature>
<comment type="caution">
    <text evidence="1">The sequence shown here is derived from an EMBL/GenBank/DDBJ whole genome shotgun (WGS) entry which is preliminary data.</text>
</comment>
<dbReference type="Proteomes" id="UP000078492">
    <property type="component" value="Unassembled WGS sequence"/>
</dbReference>